<sequence length="91" mass="9538">MITRCEIFRGLVTSSILSLMFTFLLVLASGIFSGEALWAEEEPYPSRPIKVVVPFAAGGGSDVLARILLSGIDHEAIAGQSLVVFNVGGAG</sequence>
<dbReference type="Gene3D" id="3.40.190.150">
    <property type="entry name" value="Bordetella uptake gene, domain 1"/>
    <property type="match status" value="1"/>
</dbReference>
<keyword evidence="1" id="KW-1133">Transmembrane helix</keyword>
<feature type="non-terminal residue" evidence="2">
    <location>
        <position position="91"/>
    </location>
</feature>
<proteinExistence type="predicted"/>
<accession>A0A383AJY4</accession>
<gene>
    <name evidence="2" type="ORF">METZ01_LOCUS460733</name>
</gene>
<dbReference type="InterPro" id="IPR042100">
    <property type="entry name" value="Bug_dom1"/>
</dbReference>
<dbReference type="EMBL" id="UINC01192634">
    <property type="protein sequence ID" value="SVE07879.1"/>
    <property type="molecule type" value="Genomic_DNA"/>
</dbReference>
<name>A0A383AJY4_9ZZZZ</name>
<reference evidence="2" key="1">
    <citation type="submission" date="2018-05" db="EMBL/GenBank/DDBJ databases">
        <authorList>
            <person name="Lanie J.A."/>
            <person name="Ng W.-L."/>
            <person name="Kazmierczak K.M."/>
            <person name="Andrzejewski T.M."/>
            <person name="Davidsen T.M."/>
            <person name="Wayne K.J."/>
            <person name="Tettelin H."/>
            <person name="Glass J.I."/>
            <person name="Rusch D."/>
            <person name="Podicherti R."/>
            <person name="Tsui H.-C.T."/>
            <person name="Winkler M.E."/>
        </authorList>
    </citation>
    <scope>NUCLEOTIDE SEQUENCE</scope>
</reference>
<feature type="transmembrane region" description="Helical" evidence="1">
    <location>
        <begin position="7"/>
        <end position="32"/>
    </location>
</feature>
<evidence type="ECO:0008006" key="3">
    <source>
        <dbReference type="Google" id="ProtNLM"/>
    </source>
</evidence>
<protein>
    <recommendedName>
        <fullName evidence="3">Tripartite tricarboxylate transporter substrate binding protein</fullName>
    </recommendedName>
</protein>
<evidence type="ECO:0000256" key="1">
    <source>
        <dbReference type="SAM" id="Phobius"/>
    </source>
</evidence>
<keyword evidence="1" id="KW-0472">Membrane</keyword>
<dbReference type="PANTHER" id="PTHR42928:SF5">
    <property type="entry name" value="BLR1237 PROTEIN"/>
    <property type="match status" value="1"/>
</dbReference>
<evidence type="ECO:0000313" key="2">
    <source>
        <dbReference type="EMBL" id="SVE07879.1"/>
    </source>
</evidence>
<keyword evidence="1" id="KW-0812">Transmembrane</keyword>
<dbReference type="InterPro" id="IPR005064">
    <property type="entry name" value="BUG"/>
</dbReference>
<organism evidence="2">
    <name type="scientific">marine metagenome</name>
    <dbReference type="NCBI Taxonomy" id="408172"/>
    <lineage>
        <taxon>unclassified sequences</taxon>
        <taxon>metagenomes</taxon>
        <taxon>ecological metagenomes</taxon>
    </lineage>
</organism>
<dbReference type="PANTHER" id="PTHR42928">
    <property type="entry name" value="TRICARBOXYLATE-BINDING PROTEIN"/>
    <property type="match status" value="1"/>
</dbReference>
<dbReference type="AlphaFoldDB" id="A0A383AJY4"/>